<name>A0A3P3WHN4_9FLAO</name>
<dbReference type="EMBL" id="RQVR01000001">
    <property type="protein sequence ID" value="RRJ94147.1"/>
    <property type="molecule type" value="Genomic_DNA"/>
</dbReference>
<dbReference type="GO" id="GO:0016740">
    <property type="term" value="F:transferase activity"/>
    <property type="evidence" value="ECO:0007669"/>
    <property type="project" value="UniProtKB-KW"/>
</dbReference>
<dbReference type="InterPro" id="IPR029044">
    <property type="entry name" value="Nucleotide-diphossugar_trans"/>
</dbReference>
<protein>
    <submittedName>
        <fullName evidence="2">Glycosyltransferase</fullName>
    </submittedName>
</protein>
<keyword evidence="2" id="KW-0808">Transferase</keyword>
<organism evidence="2 3">
    <name type="scientific">Flavobacterium macacae</name>
    <dbReference type="NCBI Taxonomy" id="2488993"/>
    <lineage>
        <taxon>Bacteria</taxon>
        <taxon>Pseudomonadati</taxon>
        <taxon>Bacteroidota</taxon>
        <taxon>Flavobacteriia</taxon>
        <taxon>Flavobacteriales</taxon>
        <taxon>Flavobacteriaceae</taxon>
        <taxon>Flavobacterium</taxon>
    </lineage>
</organism>
<keyword evidence="3" id="KW-1185">Reference proteome</keyword>
<dbReference type="Pfam" id="PF00535">
    <property type="entry name" value="Glycos_transf_2"/>
    <property type="match status" value="1"/>
</dbReference>
<dbReference type="InterPro" id="IPR001173">
    <property type="entry name" value="Glyco_trans_2-like"/>
</dbReference>
<reference evidence="2 3" key="1">
    <citation type="submission" date="2018-11" db="EMBL/GenBank/DDBJ databases">
        <title>Flavobacterium sp. nov., YIM 102600 draft genome.</title>
        <authorList>
            <person name="Li G."/>
            <person name="Jiang Y."/>
        </authorList>
    </citation>
    <scope>NUCLEOTIDE SEQUENCE [LARGE SCALE GENOMIC DNA]</scope>
    <source>
        <strain evidence="2 3">YIM 102600</strain>
    </source>
</reference>
<dbReference type="Proteomes" id="UP000271937">
    <property type="component" value="Unassembled WGS sequence"/>
</dbReference>
<evidence type="ECO:0000313" key="2">
    <source>
        <dbReference type="EMBL" id="RRJ94147.1"/>
    </source>
</evidence>
<dbReference type="PANTHER" id="PTHR10859:SF91">
    <property type="entry name" value="DOLICHYL-PHOSPHATE BETA-GLUCOSYLTRANSFERASE"/>
    <property type="match status" value="1"/>
</dbReference>
<gene>
    <name evidence="2" type="ORF">EG849_01365</name>
</gene>
<accession>A0A3P3WHN4</accession>
<feature type="domain" description="Glycosyltransferase 2-like" evidence="1">
    <location>
        <begin position="10"/>
        <end position="151"/>
    </location>
</feature>
<dbReference type="SUPFAM" id="SSF53448">
    <property type="entry name" value="Nucleotide-diphospho-sugar transferases"/>
    <property type="match status" value="1"/>
</dbReference>
<dbReference type="Gene3D" id="3.90.550.10">
    <property type="entry name" value="Spore Coat Polysaccharide Biosynthesis Protein SpsA, Chain A"/>
    <property type="match status" value="1"/>
</dbReference>
<sequence>MLLSMQKIAIIIPCYNEEKRLQEKALLHLLEHTTVDIFLANDGSKDNTLPIIEKFSALNSERCFVFHYPQNQGKANTVFKSVNEVLAKNEYDFIGYFDADFSTPASEITRMTKELNKNEASFIFGSRVLLLNSNIQRKYYRHIIGRVIVTFINLKFRLGIYDTQCGAKIFSKQTAAVAFNKEFSTSWLFDVEVFIRLRKENLLLLGQEFPLKEWKDIEGSKLGFKTSFKILKELYLLIKKY</sequence>
<dbReference type="PANTHER" id="PTHR10859">
    <property type="entry name" value="GLYCOSYL TRANSFERASE"/>
    <property type="match status" value="1"/>
</dbReference>
<dbReference type="AlphaFoldDB" id="A0A3P3WHN4"/>
<proteinExistence type="predicted"/>
<comment type="caution">
    <text evidence="2">The sequence shown here is derived from an EMBL/GenBank/DDBJ whole genome shotgun (WGS) entry which is preliminary data.</text>
</comment>
<evidence type="ECO:0000313" key="3">
    <source>
        <dbReference type="Proteomes" id="UP000271937"/>
    </source>
</evidence>
<dbReference type="GO" id="GO:0006487">
    <property type="term" value="P:protein N-linked glycosylation"/>
    <property type="evidence" value="ECO:0007669"/>
    <property type="project" value="TreeGrafter"/>
</dbReference>
<evidence type="ECO:0000259" key="1">
    <source>
        <dbReference type="Pfam" id="PF00535"/>
    </source>
</evidence>